<dbReference type="EMBL" id="SBKN01000002">
    <property type="protein sequence ID" value="RXR23253.1"/>
    <property type="molecule type" value="Genomic_DNA"/>
</dbReference>
<keyword evidence="1" id="KW-0489">Methyltransferase</keyword>
<dbReference type="RefSeq" id="WP_129460736.1">
    <property type="nucleotide sequence ID" value="NZ_SBKN01000002.1"/>
</dbReference>
<gene>
    <name evidence="1" type="ORF">EQG61_04595</name>
</gene>
<dbReference type="OrthoDB" id="9789123at2"/>
<dbReference type="SUPFAM" id="SSF53335">
    <property type="entry name" value="S-adenosyl-L-methionine-dependent methyltransferases"/>
    <property type="match status" value="1"/>
</dbReference>
<dbReference type="Pfam" id="PF13489">
    <property type="entry name" value="Methyltransf_23"/>
    <property type="match status" value="1"/>
</dbReference>
<evidence type="ECO:0000313" key="1">
    <source>
        <dbReference type="EMBL" id="RXR23253.1"/>
    </source>
</evidence>
<evidence type="ECO:0000313" key="2">
    <source>
        <dbReference type="Proteomes" id="UP000289857"/>
    </source>
</evidence>
<proteinExistence type="predicted"/>
<dbReference type="PANTHER" id="PTHR43861">
    <property type="entry name" value="TRANS-ACONITATE 2-METHYLTRANSFERASE-RELATED"/>
    <property type="match status" value="1"/>
</dbReference>
<dbReference type="Gene3D" id="3.40.50.150">
    <property type="entry name" value="Vaccinia Virus protein VP39"/>
    <property type="match status" value="1"/>
</dbReference>
<sequence length="195" mass="22944">MQNWTLKNRWKWFRKRLTWNYKYAIGKWNKMGTEADRYQAIVTYIQKSSVTPPRILDLGCGYGALLDYLPKDAYAAYLGVDLSDTAILKARKKKYPNAIFKVADLHQFKTEEKFDLLVFNEVLYYLDNRLEVVKQLSLFTTPHAKMIVSLYDVKESIVDELAKNYPFLDSTLVYENEGKTKWGINWFDLEVKPTN</sequence>
<dbReference type="GO" id="GO:0032259">
    <property type="term" value="P:methylation"/>
    <property type="evidence" value="ECO:0007669"/>
    <property type="project" value="UniProtKB-KW"/>
</dbReference>
<dbReference type="InterPro" id="IPR029063">
    <property type="entry name" value="SAM-dependent_MTases_sf"/>
</dbReference>
<comment type="caution">
    <text evidence="1">The sequence shown here is derived from an EMBL/GenBank/DDBJ whole genome shotgun (WGS) entry which is preliminary data.</text>
</comment>
<dbReference type="GO" id="GO:0008168">
    <property type="term" value="F:methyltransferase activity"/>
    <property type="evidence" value="ECO:0007669"/>
    <property type="project" value="UniProtKB-KW"/>
</dbReference>
<protein>
    <submittedName>
        <fullName evidence="1">Class I SAM-dependent methyltransferase</fullName>
    </submittedName>
</protein>
<organism evidence="1 2">
    <name type="scientific">Flavobacterium stagni</name>
    <dbReference type="NCBI Taxonomy" id="2506421"/>
    <lineage>
        <taxon>Bacteria</taxon>
        <taxon>Pseudomonadati</taxon>
        <taxon>Bacteroidota</taxon>
        <taxon>Flavobacteriia</taxon>
        <taxon>Flavobacteriales</taxon>
        <taxon>Flavobacteriaceae</taxon>
        <taxon>Flavobacterium</taxon>
    </lineage>
</organism>
<reference evidence="2" key="1">
    <citation type="submission" date="2019-01" db="EMBL/GenBank/DDBJ databases">
        <title>Cytophagaceae bacterium strain CAR-16.</title>
        <authorList>
            <person name="Chen W.-M."/>
        </authorList>
    </citation>
    <scope>NUCLEOTIDE SEQUENCE [LARGE SCALE GENOMIC DNA]</scope>
    <source>
        <strain evidence="2">WWJ-16</strain>
    </source>
</reference>
<accession>A0A4Q1KAP5</accession>
<name>A0A4Q1KAP5_9FLAO</name>
<dbReference type="Proteomes" id="UP000289857">
    <property type="component" value="Unassembled WGS sequence"/>
</dbReference>
<keyword evidence="2" id="KW-1185">Reference proteome</keyword>
<keyword evidence="1" id="KW-0808">Transferase</keyword>
<dbReference type="AlphaFoldDB" id="A0A4Q1KAP5"/>
<dbReference type="CDD" id="cd02440">
    <property type="entry name" value="AdoMet_MTases"/>
    <property type="match status" value="1"/>
</dbReference>